<evidence type="ECO:0000256" key="1">
    <source>
        <dbReference type="SAM" id="MobiDB-lite"/>
    </source>
</evidence>
<feature type="region of interest" description="Disordered" evidence="1">
    <location>
        <begin position="150"/>
        <end position="176"/>
    </location>
</feature>
<sequence length="208" mass="21853">MSRSGPDDDGQATPLYMAAVVGLLFLVLVYLAFGQADVTRNGTQTAADAAALAAAQESRDQLELTDLLDDLEAILDGEVPAGTPDGCGRAADFADRNEAVADGCTPLNDGRWGFTVNVESRESMGDSIIEGTGSKHATAHATAVVEPRCTFTPGESAPTEPGEGDDADEEKPLPGKLLCDSEEWVVDPDEPDLLPDMADLFTVRLAED</sequence>
<evidence type="ECO:0000256" key="2">
    <source>
        <dbReference type="SAM" id="Phobius"/>
    </source>
</evidence>
<name>A0ABV3HWE4_9ACTN</name>
<dbReference type="EMBL" id="JBFAQK010000022">
    <property type="protein sequence ID" value="MEV4682672.1"/>
    <property type="molecule type" value="Genomic_DNA"/>
</dbReference>
<dbReference type="RefSeq" id="WP_364594991.1">
    <property type="nucleotide sequence ID" value="NZ_JBFAQK010000022.1"/>
</dbReference>
<dbReference type="Pfam" id="PF13400">
    <property type="entry name" value="Tad"/>
    <property type="match status" value="1"/>
</dbReference>
<organism evidence="4 5">
    <name type="scientific">Streptomyces kurssanovii</name>
    <dbReference type="NCBI Taxonomy" id="67312"/>
    <lineage>
        <taxon>Bacteria</taxon>
        <taxon>Bacillati</taxon>
        <taxon>Actinomycetota</taxon>
        <taxon>Actinomycetes</taxon>
        <taxon>Kitasatosporales</taxon>
        <taxon>Streptomycetaceae</taxon>
        <taxon>Streptomyces</taxon>
    </lineage>
</organism>
<keyword evidence="2" id="KW-0812">Transmembrane</keyword>
<accession>A0ABV3HWE4</accession>
<keyword evidence="2" id="KW-1133">Transmembrane helix</keyword>
<comment type="caution">
    <text evidence="4">The sequence shown here is derived from an EMBL/GenBank/DDBJ whole genome shotgun (WGS) entry which is preliminary data.</text>
</comment>
<dbReference type="Proteomes" id="UP001552521">
    <property type="component" value="Unassembled WGS sequence"/>
</dbReference>
<evidence type="ECO:0000313" key="4">
    <source>
        <dbReference type="EMBL" id="MEV4682672.1"/>
    </source>
</evidence>
<evidence type="ECO:0000259" key="3">
    <source>
        <dbReference type="Pfam" id="PF13400"/>
    </source>
</evidence>
<keyword evidence="5" id="KW-1185">Reference proteome</keyword>
<reference evidence="4 5" key="1">
    <citation type="submission" date="2024-06" db="EMBL/GenBank/DDBJ databases">
        <title>The Natural Products Discovery Center: Release of the First 8490 Sequenced Strains for Exploring Actinobacteria Biosynthetic Diversity.</title>
        <authorList>
            <person name="Kalkreuter E."/>
            <person name="Kautsar S.A."/>
            <person name="Yang D."/>
            <person name="Bader C.D."/>
            <person name="Teijaro C.N."/>
            <person name="Fluegel L."/>
            <person name="Davis C.M."/>
            <person name="Simpson J.R."/>
            <person name="Lauterbach L."/>
            <person name="Steele A.D."/>
            <person name="Gui C."/>
            <person name="Meng S."/>
            <person name="Li G."/>
            <person name="Viehrig K."/>
            <person name="Ye F."/>
            <person name="Su P."/>
            <person name="Kiefer A.F."/>
            <person name="Nichols A."/>
            <person name="Cepeda A.J."/>
            <person name="Yan W."/>
            <person name="Fan B."/>
            <person name="Jiang Y."/>
            <person name="Adhikari A."/>
            <person name="Zheng C.-J."/>
            <person name="Schuster L."/>
            <person name="Cowan T.M."/>
            <person name="Smanski M.J."/>
            <person name="Chevrette M.G."/>
            <person name="De Carvalho L.P.S."/>
            <person name="Shen B."/>
        </authorList>
    </citation>
    <scope>NUCLEOTIDE SEQUENCE [LARGE SCALE GENOMIC DNA]</scope>
    <source>
        <strain evidence="4 5">NPDC049344</strain>
    </source>
</reference>
<protein>
    <submittedName>
        <fullName evidence="4">Pilus assembly protein TadG-related protein</fullName>
    </submittedName>
</protein>
<feature type="domain" description="Putative Flp pilus-assembly TadG-like N-terminal" evidence="3">
    <location>
        <begin position="10"/>
        <end position="56"/>
    </location>
</feature>
<dbReference type="InterPro" id="IPR028087">
    <property type="entry name" value="Tad_N"/>
</dbReference>
<feature type="transmembrane region" description="Helical" evidence="2">
    <location>
        <begin position="15"/>
        <end position="33"/>
    </location>
</feature>
<evidence type="ECO:0000313" key="5">
    <source>
        <dbReference type="Proteomes" id="UP001552521"/>
    </source>
</evidence>
<proteinExistence type="predicted"/>
<gene>
    <name evidence="4" type="ORF">AB0K36_18025</name>
</gene>
<keyword evidence="2" id="KW-0472">Membrane</keyword>